<dbReference type="SUPFAM" id="SSF53383">
    <property type="entry name" value="PLP-dependent transferases"/>
    <property type="match status" value="1"/>
</dbReference>
<evidence type="ECO:0000256" key="7">
    <source>
        <dbReference type="RuleBase" id="RU000481"/>
    </source>
</evidence>
<evidence type="ECO:0000256" key="4">
    <source>
        <dbReference type="ARBA" id="ARBA00022576"/>
    </source>
</evidence>
<dbReference type="CDD" id="cd00609">
    <property type="entry name" value="AAT_like"/>
    <property type="match status" value="1"/>
</dbReference>
<reference evidence="11" key="2">
    <citation type="submission" date="2018-04" db="EMBL/GenBank/DDBJ databases">
        <title>Complete genome sequence of Sulfodiicoccus acidiphilus strain HS-1.</title>
        <authorList>
            <person name="Sakai H.D."/>
            <person name="Kurosawa N."/>
        </authorList>
    </citation>
    <scope>NUCLEOTIDE SEQUENCE [LARGE SCALE GENOMIC DNA]</scope>
    <source>
        <strain evidence="11">HS-1</strain>
    </source>
</reference>
<dbReference type="Gene3D" id="3.40.640.10">
    <property type="entry name" value="Type I PLP-dependent aspartate aminotransferase-like (Major domain)"/>
    <property type="match status" value="1"/>
</dbReference>
<comment type="cofactor">
    <cofactor evidence="1 7">
        <name>pyridoxal 5'-phosphate</name>
        <dbReference type="ChEBI" id="CHEBI:597326"/>
    </cofactor>
</comment>
<dbReference type="PROSITE" id="PS00105">
    <property type="entry name" value="AA_TRANSFER_CLASS_1"/>
    <property type="match status" value="1"/>
</dbReference>
<dbReference type="InterPro" id="IPR004839">
    <property type="entry name" value="Aminotransferase_I/II_large"/>
</dbReference>
<evidence type="ECO:0000256" key="2">
    <source>
        <dbReference type="ARBA" id="ARBA00007441"/>
    </source>
</evidence>
<evidence type="ECO:0000313" key="9">
    <source>
        <dbReference type="EMBL" id="BBD72707.1"/>
    </source>
</evidence>
<evidence type="ECO:0000256" key="1">
    <source>
        <dbReference type="ARBA" id="ARBA00001933"/>
    </source>
</evidence>
<proteinExistence type="inferred from homology"/>
<dbReference type="RefSeq" id="WP_126449961.1">
    <property type="nucleotide sequence ID" value="NZ_AP018553.1"/>
</dbReference>
<dbReference type="PANTHER" id="PTHR46383">
    <property type="entry name" value="ASPARTATE AMINOTRANSFERASE"/>
    <property type="match status" value="1"/>
</dbReference>
<dbReference type="InterPro" id="IPR015421">
    <property type="entry name" value="PyrdxlP-dep_Trfase_major"/>
</dbReference>
<dbReference type="GO" id="GO:0008483">
    <property type="term" value="F:transaminase activity"/>
    <property type="evidence" value="ECO:0007669"/>
    <property type="project" value="UniProtKB-KW"/>
</dbReference>
<dbReference type="GO" id="GO:0030170">
    <property type="term" value="F:pyridoxal phosphate binding"/>
    <property type="evidence" value="ECO:0007669"/>
    <property type="project" value="InterPro"/>
</dbReference>
<accession>A0A348B3F5</accession>
<sequence>MRPIERFAPNLNSLAGESTLVYQEKAREVAARGVKVINFGIGQPDVPTPAVAREEAKLALDQGFTGYTSALGLEELRQAVADDLKERLGSDVRKEEVIITPGAKMSLFLAFAAFVAPGDEVLLFDPAFYSYAEVARLLGARPTYAKMRRESGKGFSIDLEDVQSKLSPKTKMIVLNNPSNPTAALLDKKEVEGLAQIAKERGILLLSDEIYDHFIYEGEMASSLDDSSWRDYVIYVNGFSKTFSMTGWRLGYVVADSSVIKKMGTLAANTYTCPNSFAQRGALGAFRAKGEVQQMVDLFKRRRDVIYGELSSLKGVSLDKPRATFYAFLEVTQVLKTTGWSAKQFSIKLIEEKGVVTIPGDVFPENVGRNYVRLSFALAEDKIREGTKRIAEFVRESLG</sequence>
<reference evidence="9" key="3">
    <citation type="journal article" date="2019" name="BMC Res. Notes">
        <title>Complete genome sequence of the Sulfodiicoccus acidiphilus strain HS-1T, the first crenarchaeon that lacks polB3, isolated from an acidic hot spring in Ohwaku-dani, Hakone, Japan.</title>
        <authorList>
            <person name="Sakai H.D."/>
            <person name="Kurosawa N."/>
        </authorList>
    </citation>
    <scope>NUCLEOTIDE SEQUENCE</scope>
    <source>
        <strain evidence="9">HS-1</strain>
    </source>
</reference>
<comment type="subunit">
    <text evidence="3">Homodimer.</text>
</comment>
<keyword evidence="6" id="KW-0663">Pyridoxal phosphate</keyword>
<comment type="similarity">
    <text evidence="2 7">Belongs to the class-I pyridoxal-phosphate-dependent aminotransferase family.</text>
</comment>
<evidence type="ECO:0000256" key="6">
    <source>
        <dbReference type="ARBA" id="ARBA00022898"/>
    </source>
</evidence>
<protein>
    <recommendedName>
        <fullName evidence="7">Aminotransferase</fullName>
        <ecNumber evidence="7">2.6.1.-</ecNumber>
    </recommendedName>
</protein>
<keyword evidence="11" id="KW-1185">Reference proteome</keyword>
<evidence type="ECO:0000259" key="8">
    <source>
        <dbReference type="Pfam" id="PF00155"/>
    </source>
</evidence>
<evidence type="ECO:0000256" key="5">
    <source>
        <dbReference type="ARBA" id="ARBA00022679"/>
    </source>
</evidence>
<dbReference type="OrthoDB" id="372018at2157"/>
<dbReference type="EMBL" id="BMQS01000009">
    <property type="protein sequence ID" value="GGT95376.1"/>
    <property type="molecule type" value="Genomic_DNA"/>
</dbReference>
<dbReference type="InterPro" id="IPR004838">
    <property type="entry name" value="NHTrfase_class1_PyrdxlP-BS"/>
</dbReference>
<dbReference type="EMBL" id="AP018553">
    <property type="protein sequence ID" value="BBD72707.1"/>
    <property type="molecule type" value="Genomic_DNA"/>
</dbReference>
<dbReference type="Proteomes" id="UP000276741">
    <property type="component" value="Chromosome"/>
</dbReference>
<organism evidence="9 11">
    <name type="scientific">Sulfodiicoccus acidiphilus</name>
    <dbReference type="NCBI Taxonomy" id="1670455"/>
    <lineage>
        <taxon>Archaea</taxon>
        <taxon>Thermoproteota</taxon>
        <taxon>Thermoprotei</taxon>
        <taxon>Sulfolobales</taxon>
        <taxon>Sulfolobaceae</taxon>
        <taxon>Sulfodiicoccus</taxon>
    </lineage>
</organism>
<name>A0A348B3F5_9CREN</name>
<dbReference type="KEGG" id="sacd:HS1genome_1096"/>
<dbReference type="Pfam" id="PF00155">
    <property type="entry name" value="Aminotran_1_2"/>
    <property type="match status" value="1"/>
</dbReference>
<dbReference type="InterPro" id="IPR015422">
    <property type="entry name" value="PyrdxlP-dep_Trfase_small"/>
</dbReference>
<dbReference type="Proteomes" id="UP000616143">
    <property type="component" value="Unassembled WGS sequence"/>
</dbReference>
<feature type="domain" description="Aminotransferase class I/classII large" evidence="8">
    <location>
        <begin position="35"/>
        <end position="390"/>
    </location>
</feature>
<evidence type="ECO:0000313" key="11">
    <source>
        <dbReference type="Proteomes" id="UP000276741"/>
    </source>
</evidence>
<dbReference type="InterPro" id="IPR015424">
    <property type="entry name" value="PyrdxlP-dep_Trfase"/>
</dbReference>
<keyword evidence="4 7" id="KW-0032">Aminotransferase</keyword>
<reference evidence="10" key="1">
    <citation type="journal article" date="2014" name="Int. J. Syst. Evol. Microbiol.">
        <title>Complete genome sequence of Corynebacterium casei LMG S-19264T (=DSM 44701T), isolated from a smear-ripened cheese.</title>
        <authorList>
            <consortium name="US DOE Joint Genome Institute (JGI-PGF)"/>
            <person name="Walter F."/>
            <person name="Albersmeier A."/>
            <person name="Kalinowski J."/>
            <person name="Ruckert C."/>
        </authorList>
    </citation>
    <scope>NUCLEOTIDE SEQUENCE</scope>
    <source>
        <strain evidence="10">JCM 31740</strain>
    </source>
</reference>
<gene>
    <name evidence="10" type="ORF">GCM10007116_11100</name>
    <name evidence="9" type="ORF">HS1genome_1096</name>
</gene>
<dbReference type="Gene3D" id="3.90.1150.10">
    <property type="entry name" value="Aspartate Aminotransferase, domain 1"/>
    <property type="match status" value="1"/>
</dbReference>
<dbReference type="GO" id="GO:0006520">
    <property type="term" value="P:amino acid metabolic process"/>
    <property type="evidence" value="ECO:0007669"/>
    <property type="project" value="InterPro"/>
</dbReference>
<keyword evidence="5 7" id="KW-0808">Transferase</keyword>
<dbReference type="EC" id="2.6.1.-" evidence="7"/>
<evidence type="ECO:0000256" key="3">
    <source>
        <dbReference type="ARBA" id="ARBA00011738"/>
    </source>
</evidence>
<dbReference type="PANTHER" id="PTHR46383:SF1">
    <property type="entry name" value="ASPARTATE AMINOTRANSFERASE"/>
    <property type="match status" value="1"/>
</dbReference>
<dbReference type="GeneID" id="38666610"/>
<dbReference type="InterPro" id="IPR050596">
    <property type="entry name" value="AspAT/PAT-like"/>
</dbReference>
<reference evidence="10" key="4">
    <citation type="submission" date="2020-09" db="EMBL/GenBank/DDBJ databases">
        <authorList>
            <person name="Sun Q."/>
            <person name="Ohkuma M."/>
        </authorList>
    </citation>
    <scope>NUCLEOTIDE SEQUENCE</scope>
    <source>
        <strain evidence="10">JCM 31740</strain>
    </source>
</reference>
<dbReference type="AlphaFoldDB" id="A0A348B3F5"/>
<evidence type="ECO:0000313" key="10">
    <source>
        <dbReference type="EMBL" id="GGT95376.1"/>
    </source>
</evidence>